<dbReference type="EMBL" id="CP051205">
    <property type="protein sequence ID" value="QJB35851.1"/>
    <property type="molecule type" value="Genomic_DNA"/>
</dbReference>
<dbReference type="Proteomes" id="UP000502421">
    <property type="component" value="Chromosome"/>
</dbReference>
<dbReference type="KEGG" id="coy:HF329_32910"/>
<reference evidence="3" key="1">
    <citation type="submission" date="2020-04" db="EMBL/GenBank/DDBJ databases">
        <authorList>
            <person name="Kittiwongwattana C."/>
        </authorList>
    </citation>
    <scope>NUCLEOTIDE SEQUENCE [LARGE SCALE GENOMIC DNA]</scope>
    <source>
        <strain evidence="3">1310</strain>
    </source>
</reference>
<organism evidence="2 3">
    <name type="scientific">Chitinophaga oryzae</name>
    <dbReference type="NCBI Taxonomy" id="2725414"/>
    <lineage>
        <taxon>Bacteria</taxon>
        <taxon>Pseudomonadati</taxon>
        <taxon>Bacteroidota</taxon>
        <taxon>Chitinophagia</taxon>
        <taxon>Chitinophagales</taxon>
        <taxon>Chitinophagaceae</taxon>
        <taxon>Chitinophaga</taxon>
    </lineage>
</organism>
<dbReference type="AlphaFoldDB" id="A0AAE7DAF8"/>
<name>A0AAE7DAF8_9BACT</name>
<proteinExistence type="predicted"/>
<accession>A0AAE7DAF8</accession>
<feature type="chain" id="PRO_5042219236" evidence="1">
    <location>
        <begin position="22"/>
        <end position="534"/>
    </location>
</feature>
<evidence type="ECO:0000256" key="1">
    <source>
        <dbReference type="SAM" id="SignalP"/>
    </source>
</evidence>
<evidence type="ECO:0000313" key="2">
    <source>
        <dbReference type="EMBL" id="QJB35851.1"/>
    </source>
</evidence>
<gene>
    <name evidence="2" type="ORF">HF329_32910</name>
</gene>
<keyword evidence="1" id="KW-0732">Signal</keyword>
<protein>
    <submittedName>
        <fullName evidence="2">T9SS type A sorting domain-containing protein</fullName>
    </submittedName>
</protein>
<dbReference type="RefSeq" id="WP_168811312.1">
    <property type="nucleotide sequence ID" value="NZ_CP051205.1"/>
</dbReference>
<sequence>MHKHIIHMAAWLIIGANVCFAQTGVYVPQGGDVSVHGKDTVAIFSDVRNEGRFGSLKGSVVNFYGSRWENANGAALPDENEYDSIHLQQAGGVFRFLQVRGINSGAQHIYGGYSASAGTGASFPNLSIGNAGDVYLDDLSDLKVRSRLHFETGHLQLNGWNLVVGDGNPGDITGYSDKSFIVTGSAPGGGFLFREMISTADDMVVFPIGTAAGGYAPMALKNDGSSAKTIQARVFDSVYRYALSGNMDASGFVLKTWHLKEGQSALKDVTVVLQHQEADEGRDFSFNRDSSYVTRYRSGGGWDTVKPSGTERPGRITSGTQRRNSYMNSRTIADGGETNTFLSVAAFKNMTSEVALFFEAYRETVQWVGTHWRSTKERNLDHYELQRRREREDSFYTVARMAPHSLNGNSTGPLDYHYRDDNPYDNWTYYRVKIFGRDGKISYSAVKPVPWLIQVNISPNPNSGNFRIDLVGIHHQLRMVMHDAAGRERDSRIISSNSTLISRADLPAGLYILTFYDIEDDNREVVTAKVEIVH</sequence>
<evidence type="ECO:0000313" key="3">
    <source>
        <dbReference type="Proteomes" id="UP000502421"/>
    </source>
</evidence>
<feature type="signal peptide" evidence="1">
    <location>
        <begin position="1"/>
        <end position="21"/>
    </location>
</feature>